<gene>
    <name evidence="3" type="ORF">UFOPK1509_00372</name>
</gene>
<dbReference type="InterPro" id="IPR057666">
    <property type="entry name" value="DrpA_SLOG"/>
</dbReference>
<protein>
    <submittedName>
        <fullName evidence="3">Unannotated protein</fullName>
    </submittedName>
</protein>
<reference evidence="3" key="1">
    <citation type="submission" date="2020-05" db="EMBL/GenBank/DDBJ databases">
        <authorList>
            <person name="Chiriac C."/>
            <person name="Salcher M."/>
            <person name="Ghai R."/>
            <person name="Kavagutti S V."/>
        </authorList>
    </citation>
    <scope>NUCLEOTIDE SEQUENCE</scope>
</reference>
<organism evidence="3">
    <name type="scientific">freshwater metagenome</name>
    <dbReference type="NCBI Taxonomy" id="449393"/>
    <lineage>
        <taxon>unclassified sequences</taxon>
        <taxon>metagenomes</taxon>
        <taxon>ecological metagenomes</taxon>
    </lineage>
</organism>
<dbReference type="NCBIfam" id="TIGR00732">
    <property type="entry name" value="dprA"/>
    <property type="match status" value="1"/>
</dbReference>
<name>A0A6J6CK04_9ZZZZ</name>
<evidence type="ECO:0000313" key="3">
    <source>
        <dbReference type="EMBL" id="CAB4551850.1"/>
    </source>
</evidence>
<dbReference type="EMBL" id="CAEZSY010000036">
    <property type="protein sequence ID" value="CAB4551850.1"/>
    <property type="molecule type" value="Genomic_DNA"/>
</dbReference>
<feature type="domain" description="Smf/DprA SLOG" evidence="2">
    <location>
        <begin position="75"/>
        <end position="286"/>
    </location>
</feature>
<dbReference type="PANTHER" id="PTHR43022:SF1">
    <property type="entry name" value="PROTEIN SMF"/>
    <property type="match status" value="1"/>
</dbReference>
<dbReference type="SUPFAM" id="SSF102405">
    <property type="entry name" value="MCP/YpsA-like"/>
    <property type="match status" value="1"/>
</dbReference>
<proteinExistence type="inferred from homology"/>
<sequence length="292" mass="31541">MKINEIRLQLFAAIEPGDQFWSDEIAKHGVLEIYSRITSHKFYLKNKSLPRIISDIESSNPDRLLDQIKSSGGEFLAPEDIDWPQQLEDLISPPIGLVIRGQRETISSIENSISIVGTRNPTNYGVRISGDLSAAACDRNFAVISGGAYGIDTAAHKGALAAEGVTVAVLGGGINSLYPSGNARLFQEIKETGLLISEVMPGVPAQPFRFLIRNRLIAALSKGTVVTEAAFRSGSIRTARDAAEIMRPVFAVPGPVTSPLSDGCHRLIAERVADIATSVDEILEMVTPLHLR</sequence>
<dbReference type="Pfam" id="PF02481">
    <property type="entry name" value="DNA_processg_A"/>
    <property type="match status" value="1"/>
</dbReference>
<accession>A0A6J6CK04</accession>
<dbReference type="AlphaFoldDB" id="A0A6J6CK04"/>
<dbReference type="Gene3D" id="3.40.50.450">
    <property type="match status" value="1"/>
</dbReference>
<evidence type="ECO:0000259" key="2">
    <source>
        <dbReference type="Pfam" id="PF02481"/>
    </source>
</evidence>
<dbReference type="InterPro" id="IPR003488">
    <property type="entry name" value="DprA"/>
</dbReference>
<dbReference type="GO" id="GO:0009294">
    <property type="term" value="P:DNA-mediated transformation"/>
    <property type="evidence" value="ECO:0007669"/>
    <property type="project" value="InterPro"/>
</dbReference>
<dbReference type="PANTHER" id="PTHR43022">
    <property type="entry name" value="PROTEIN SMF"/>
    <property type="match status" value="1"/>
</dbReference>
<evidence type="ECO:0000256" key="1">
    <source>
        <dbReference type="ARBA" id="ARBA00006525"/>
    </source>
</evidence>
<comment type="similarity">
    <text evidence="1">Belongs to the DprA/Smf family.</text>
</comment>